<dbReference type="AlphaFoldDB" id="I0I768"/>
<evidence type="ECO:0000313" key="3">
    <source>
        <dbReference type="Proteomes" id="UP000007880"/>
    </source>
</evidence>
<organism evidence="2 3">
    <name type="scientific">Caldilinea aerophila (strain DSM 14535 / JCM 11387 / NBRC 104270 / STL-6-O1)</name>
    <dbReference type="NCBI Taxonomy" id="926550"/>
    <lineage>
        <taxon>Bacteria</taxon>
        <taxon>Bacillati</taxon>
        <taxon>Chloroflexota</taxon>
        <taxon>Caldilineae</taxon>
        <taxon>Caldilineales</taxon>
        <taxon>Caldilineaceae</taxon>
        <taxon>Caldilinea</taxon>
    </lineage>
</organism>
<dbReference type="RefSeq" id="WP_014434332.1">
    <property type="nucleotide sequence ID" value="NC_017079.1"/>
</dbReference>
<reference evidence="2 3" key="1">
    <citation type="submission" date="2012-02" db="EMBL/GenBank/DDBJ databases">
        <title>Complete genome sequence of Caldilinea aerophila DSM 14535 (= NBRC 102666).</title>
        <authorList>
            <person name="Oguchi A."/>
            <person name="Hosoyama A."/>
            <person name="Sekine M."/>
            <person name="Fukai R."/>
            <person name="Kato Y."/>
            <person name="Nakamura S."/>
            <person name="Hanada S."/>
            <person name="Yamazaki S."/>
            <person name="Fujita N."/>
        </authorList>
    </citation>
    <scope>NUCLEOTIDE SEQUENCE [LARGE SCALE GENOMIC DNA]</scope>
    <source>
        <strain evidence="3">DSM 14535 / JCM 11387 / NBRC 104270 / STL-6-O1</strain>
    </source>
</reference>
<dbReference type="HOGENOM" id="CLU_522435_0_0_0"/>
<dbReference type="KEGG" id="cap:CLDAP_30660"/>
<feature type="compositionally biased region" description="Pro residues" evidence="1">
    <location>
        <begin position="177"/>
        <end position="205"/>
    </location>
</feature>
<evidence type="ECO:0000256" key="1">
    <source>
        <dbReference type="SAM" id="MobiDB-lite"/>
    </source>
</evidence>
<accession>I0I768</accession>
<gene>
    <name evidence="2" type="ordered locus">CLDAP_30660</name>
</gene>
<feature type="region of interest" description="Disordered" evidence="1">
    <location>
        <begin position="398"/>
        <end position="418"/>
    </location>
</feature>
<feature type="compositionally biased region" description="Pro residues" evidence="1">
    <location>
        <begin position="402"/>
        <end position="413"/>
    </location>
</feature>
<dbReference type="EMBL" id="AP012337">
    <property type="protein sequence ID" value="BAM01106.1"/>
    <property type="molecule type" value="Genomic_DNA"/>
</dbReference>
<keyword evidence="3" id="KW-1185">Reference proteome</keyword>
<proteinExistence type="predicted"/>
<protein>
    <submittedName>
        <fullName evidence="2">Uncharacterized protein</fullName>
    </submittedName>
</protein>
<feature type="region of interest" description="Disordered" evidence="1">
    <location>
        <begin position="173"/>
        <end position="209"/>
    </location>
</feature>
<dbReference type="Proteomes" id="UP000007880">
    <property type="component" value="Chromosome"/>
</dbReference>
<sequence length="521" mass="56753">MSTTTVARRLTEWFDDLNLSIQSVDSPPAGSTVYRLVDVFTTIGGSWENTTERYAIPQWAKEAYANPAMMMELQKTNHLYAAVLDANGVLLGQQRIRFTNRYDPAFVDQRLTQDNTGWATYTLFPSSIYRPQDGQQGPWCWAPDGLADVLCGGGLPEDGRTISIFAVWRQTTAGAEEPPPPEPPAPEPPTPEPPAPEPPTPPSPPLERRLGRWVEPMNLTIKSIAERPDHPTPGPDGLIYLIKDVFTTRDGSWQPSDVYGSVDQWAREAYLKPFGDPEYFDDAGADHHLFSLVLDINGNKIKGQELLYWSDGFEKLGDPAYDGYVRGPGDHRYPVTKERSGWGNIVMFGSSYVPERGEQGPWCWTPRGLPAEVMCGGGMPANQHISIFVVWQAVRVEEAPTEPSPEPPQPPTPGDYNIFLPFVSGGAPSSPGPQAAAAPSAGATPSAPSSAMVELIRAAAWSRVGVELRPGSTLADYARRVGLGMPVTAEFIVAGHRAQGFAGGLVFAPVNDPHNVTHASW</sequence>
<dbReference type="PATRIC" id="fig|926550.5.peg.3318"/>
<dbReference type="OrthoDB" id="34452at200795"/>
<name>I0I768_CALAS</name>
<evidence type="ECO:0000313" key="2">
    <source>
        <dbReference type="EMBL" id="BAM01106.1"/>
    </source>
</evidence>
<dbReference type="STRING" id="926550.CLDAP_30660"/>